<comment type="caution">
    <text evidence="1">The sequence shown here is derived from an EMBL/GenBank/DDBJ whole genome shotgun (WGS) entry which is preliminary data.</text>
</comment>
<accession>A0A2K3KXM6</accession>
<proteinExistence type="predicted"/>
<dbReference type="EMBL" id="ASHM01118005">
    <property type="protein sequence ID" value="PNX71038.1"/>
    <property type="molecule type" value="Genomic_DNA"/>
</dbReference>
<evidence type="ECO:0000313" key="2">
    <source>
        <dbReference type="Proteomes" id="UP000236291"/>
    </source>
</evidence>
<sequence>SKLAKMERRRQIEQEGAAAMEREMLDVEGLNLNLNHSLTDYFNAQPDDES</sequence>
<reference evidence="1 2" key="1">
    <citation type="journal article" date="2014" name="Am. J. Bot.">
        <title>Genome assembly and annotation for red clover (Trifolium pratense; Fabaceae).</title>
        <authorList>
            <person name="Istvanek J."/>
            <person name="Jaros M."/>
            <person name="Krenek A."/>
            <person name="Repkova J."/>
        </authorList>
    </citation>
    <scope>NUCLEOTIDE SEQUENCE [LARGE SCALE GENOMIC DNA]</scope>
    <source>
        <strain evidence="2">cv. Tatra</strain>
        <tissue evidence="1">Young leaves</tissue>
    </source>
</reference>
<name>A0A2K3KXM6_TRIPR</name>
<protein>
    <submittedName>
        <fullName evidence="1">Uncharacterized protein</fullName>
    </submittedName>
</protein>
<evidence type="ECO:0000313" key="1">
    <source>
        <dbReference type="EMBL" id="PNX71038.1"/>
    </source>
</evidence>
<organism evidence="1 2">
    <name type="scientific">Trifolium pratense</name>
    <name type="common">Red clover</name>
    <dbReference type="NCBI Taxonomy" id="57577"/>
    <lineage>
        <taxon>Eukaryota</taxon>
        <taxon>Viridiplantae</taxon>
        <taxon>Streptophyta</taxon>
        <taxon>Embryophyta</taxon>
        <taxon>Tracheophyta</taxon>
        <taxon>Spermatophyta</taxon>
        <taxon>Magnoliopsida</taxon>
        <taxon>eudicotyledons</taxon>
        <taxon>Gunneridae</taxon>
        <taxon>Pentapetalae</taxon>
        <taxon>rosids</taxon>
        <taxon>fabids</taxon>
        <taxon>Fabales</taxon>
        <taxon>Fabaceae</taxon>
        <taxon>Papilionoideae</taxon>
        <taxon>50 kb inversion clade</taxon>
        <taxon>NPAAA clade</taxon>
        <taxon>Hologalegina</taxon>
        <taxon>IRL clade</taxon>
        <taxon>Trifolieae</taxon>
        <taxon>Trifolium</taxon>
    </lineage>
</organism>
<reference evidence="1 2" key="2">
    <citation type="journal article" date="2017" name="Front. Plant Sci.">
        <title>Gene Classification and Mining of Molecular Markers Useful in Red Clover (Trifolium pratense) Breeding.</title>
        <authorList>
            <person name="Istvanek J."/>
            <person name="Dluhosova J."/>
            <person name="Dluhos P."/>
            <person name="Patkova L."/>
            <person name="Nedelnik J."/>
            <person name="Repkova J."/>
        </authorList>
    </citation>
    <scope>NUCLEOTIDE SEQUENCE [LARGE SCALE GENOMIC DNA]</scope>
    <source>
        <strain evidence="2">cv. Tatra</strain>
        <tissue evidence="1">Young leaves</tissue>
    </source>
</reference>
<dbReference type="Proteomes" id="UP000236291">
    <property type="component" value="Unassembled WGS sequence"/>
</dbReference>
<dbReference type="AlphaFoldDB" id="A0A2K3KXM6"/>
<gene>
    <name evidence="1" type="ORF">L195_g057994</name>
</gene>
<feature type="non-terminal residue" evidence="1">
    <location>
        <position position="1"/>
    </location>
</feature>